<dbReference type="InterPro" id="IPR036638">
    <property type="entry name" value="HLH_DNA-bd_sf"/>
</dbReference>
<dbReference type="InterPro" id="IPR054502">
    <property type="entry name" value="bHLH-TF_ACT-like_plant"/>
</dbReference>
<keyword evidence="3" id="KW-0804">Transcription</keyword>
<keyword evidence="8" id="KW-1185">Reference proteome</keyword>
<accession>A0AAD8IY89</accession>
<keyword evidence="4" id="KW-0539">Nucleus</keyword>
<dbReference type="PANTHER" id="PTHR31945:SF15">
    <property type="entry name" value="TRANSCRIPTION FACTOR BHLH61-RELATED"/>
    <property type="match status" value="1"/>
</dbReference>
<dbReference type="GO" id="GO:0003700">
    <property type="term" value="F:DNA-binding transcription factor activity"/>
    <property type="evidence" value="ECO:0007669"/>
    <property type="project" value="TreeGrafter"/>
</dbReference>
<dbReference type="Gene3D" id="4.10.280.10">
    <property type="entry name" value="Helix-loop-helix DNA-binding domain"/>
    <property type="match status" value="1"/>
</dbReference>
<evidence type="ECO:0000256" key="4">
    <source>
        <dbReference type="ARBA" id="ARBA00023242"/>
    </source>
</evidence>
<keyword evidence="2" id="KW-0805">Transcription regulation</keyword>
<evidence type="ECO:0000313" key="8">
    <source>
        <dbReference type="Proteomes" id="UP001237642"/>
    </source>
</evidence>
<proteinExistence type="predicted"/>
<name>A0AAD8IY89_9APIA</name>
<dbReference type="PANTHER" id="PTHR31945">
    <property type="entry name" value="TRANSCRIPTION FACTOR SCREAM2-RELATED"/>
    <property type="match status" value="1"/>
</dbReference>
<dbReference type="Pfam" id="PF22754">
    <property type="entry name" value="bHLH-TF_ACT-like_plant"/>
    <property type="match status" value="1"/>
</dbReference>
<feature type="coiled-coil region" evidence="5">
    <location>
        <begin position="205"/>
        <end position="232"/>
    </location>
</feature>
<evidence type="ECO:0000256" key="2">
    <source>
        <dbReference type="ARBA" id="ARBA00023015"/>
    </source>
</evidence>
<dbReference type="GO" id="GO:0043565">
    <property type="term" value="F:sequence-specific DNA binding"/>
    <property type="evidence" value="ECO:0007669"/>
    <property type="project" value="TreeGrafter"/>
</dbReference>
<reference evidence="7" key="2">
    <citation type="submission" date="2023-05" db="EMBL/GenBank/DDBJ databases">
        <authorList>
            <person name="Schelkunov M.I."/>
        </authorList>
    </citation>
    <scope>NUCLEOTIDE SEQUENCE</scope>
    <source>
        <strain evidence="7">Hsosn_3</strain>
        <tissue evidence="7">Leaf</tissue>
    </source>
</reference>
<dbReference type="InterPro" id="IPR011598">
    <property type="entry name" value="bHLH_dom"/>
</dbReference>
<protein>
    <submittedName>
        <fullName evidence="7">Beta HLH protein 93</fullName>
    </submittedName>
</protein>
<dbReference type="GO" id="GO:0046983">
    <property type="term" value="F:protein dimerization activity"/>
    <property type="evidence" value="ECO:0007669"/>
    <property type="project" value="InterPro"/>
</dbReference>
<comment type="caution">
    <text evidence="7">The sequence shown here is derived from an EMBL/GenBank/DDBJ whole genome shotgun (WGS) entry which is preliminary data.</text>
</comment>
<evidence type="ECO:0000256" key="1">
    <source>
        <dbReference type="ARBA" id="ARBA00004123"/>
    </source>
</evidence>
<dbReference type="GO" id="GO:0005634">
    <property type="term" value="C:nucleus"/>
    <property type="evidence" value="ECO:0007669"/>
    <property type="project" value="UniProtKB-SubCell"/>
</dbReference>
<dbReference type="EMBL" id="JAUIZM010000003">
    <property type="protein sequence ID" value="KAK1392996.1"/>
    <property type="molecule type" value="Genomic_DNA"/>
</dbReference>
<evidence type="ECO:0000256" key="5">
    <source>
        <dbReference type="SAM" id="Coils"/>
    </source>
</evidence>
<dbReference type="Proteomes" id="UP001237642">
    <property type="component" value="Unassembled WGS sequence"/>
</dbReference>
<dbReference type="SMART" id="SM00353">
    <property type="entry name" value="HLH"/>
    <property type="match status" value="1"/>
</dbReference>
<dbReference type="PROSITE" id="PS50888">
    <property type="entry name" value="BHLH"/>
    <property type="match status" value="1"/>
</dbReference>
<gene>
    <name evidence="7" type="ORF">POM88_012052</name>
</gene>
<dbReference type="SUPFAM" id="SSF47459">
    <property type="entry name" value="HLH, helix-loop-helix DNA-binding domain"/>
    <property type="match status" value="1"/>
</dbReference>
<dbReference type="Pfam" id="PF00010">
    <property type="entry name" value="HLH"/>
    <property type="match status" value="1"/>
</dbReference>
<sequence length="341" mass="38736">MEYNGHDFLEELLTLRSEPWDSYTNLNIPTQPYDFYTTSHNVPTFSDNPFPNIPQSCCFDELPTLPFDQYHQTLNSSTLFGELCGPFGDDQAISAPEHTDSSNNMFDTPPFFPCQEEYALLSVVDDFEVQAAADACKMEPFQSPEVPSFNMGVGMEKRSKVKKLDGQPSKNLMAERRRRKRLNDRLSMLRSVVPKISKMDRTSILGDTIDYMKELLERINNLQEENEIDSNAHHQPSLNSIFTHVKPNEVLVRNSPKFDVERKDMDTRIEMCCATKPGLLLSTVTTLEALGLEIQQCVISCFNDFGMTASCSQEMEQRGNMSSEEIKQALFRNAGYGGRCL</sequence>
<organism evidence="7 8">
    <name type="scientific">Heracleum sosnowskyi</name>
    <dbReference type="NCBI Taxonomy" id="360622"/>
    <lineage>
        <taxon>Eukaryota</taxon>
        <taxon>Viridiplantae</taxon>
        <taxon>Streptophyta</taxon>
        <taxon>Embryophyta</taxon>
        <taxon>Tracheophyta</taxon>
        <taxon>Spermatophyta</taxon>
        <taxon>Magnoliopsida</taxon>
        <taxon>eudicotyledons</taxon>
        <taxon>Gunneridae</taxon>
        <taxon>Pentapetalae</taxon>
        <taxon>asterids</taxon>
        <taxon>campanulids</taxon>
        <taxon>Apiales</taxon>
        <taxon>Apiaceae</taxon>
        <taxon>Apioideae</taxon>
        <taxon>apioid superclade</taxon>
        <taxon>Tordylieae</taxon>
        <taxon>Tordyliinae</taxon>
        <taxon>Heracleum</taxon>
    </lineage>
</organism>
<evidence type="ECO:0000256" key="3">
    <source>
        <dbReference type="ARBA" id="ARBA00023163"/>
    </source>
</evidence>
<evidence type="ECO:0000313" key="7">
    <source>
        <dbReference type="EMBL" id="KAK1392996.1"/>
    </source>
</evidence>
<reference evidence="7" key="1">
    <citation type="submission" date="2023-02" db="EMBL/GenBank/DDBJ databases">
        <title>Genome of toxic invasive species Heracleum sosnowskyi carries increased number of genes despite the absence of recent whole-genome duplications.</title>
        <authorList>
            <person name="Schelkunov M."/>
            <person name="Shtratnikova V."/>
            <person name="Makarenko M."/>
            <person name="Klepikova A."/>
            <person name="Omelchenko D."/>
            <person name="Novikova G."/>
            <person name="Obukhova E."/>
            <person name="Bogdanov V."/>
            <person name="Penin A."/>
            <person name="Logacheva M."/>
        </authorList>
    </citation>
    <scope>NUCLEOTIDE SEQUENCE</scope>
    <source>
        <strain evidence="7">Hsosn_3</strain>
        <tissue evidence="7">Leaf</tissue>
    </source>
</reference>
<evidence type="ECO:0000259" key="6">
    <source>
        <dbReference type="PROSITE" id="PS50888"/>
    </source>
</evidence>
<dbReference type="AlphaFoldDB" id="A0AAD8IY89"/>
<feature type="domain" description="BHLH" evidence="6">
    <location>
        <begin position="166"/>
        <end position="215"/>
    </location>
</feature>
<comment type="subcellular location">
    <subcellularLocation>
        <location evidence="1">Nucleus</location>
    </subcellularLocation>
</comment>
<dbReference type="InterPro" id="IPR051358">
    <property type="entry name" value="TF_AMS/ICE1/BHLH6-like"/>
</dbReference>
<keyword evidence="5" id="KW-0175">Coiled coil</keyword>